<dbReference type="EMBL" id="CADCVQ010000120">
    <property type="protein sequence ID" value="CAA9513535.1"/>
    <property type="molecule type" value="Genomic_DNA"/>
</dbReference>
<protein>
    <submittedName>
        <fullName evidence="1">Uncharacterized protein</fullName>
    </submittedName>
</protein>
<organism evidence="1">
    <name type="scientific">uncultured Solirubrobacteraceae bacterium</name>
    <dbReference type="NCBI Taxonomy" id="1162706"/>
    <lineage>
        <taxon>Bacteria</taxon>
        <taxon>Bacillati</taxon>
        <taxon>Actinomycetota</taxon>
        <taxon>Thermoleophilia</taxon>
        <taxon>Solirubrobacterales</taxon>
        <taxon>Solirubrobacteraceae</taxon>
        <taxon>environmental samples</taxon>
    </lineage>
</organism>
<proteinExistence type="predicted"/>
<gene>
    <name evidence="1" type="ORF">AVDCRST_MAG67-2811</name>
</gene>
<name>A0A6J4T4I8_9ACTN</name>
<sequence>DRRRRAVEQSTSCSGLLMQARLRCAAGLEQFAIAGRSAVGRATARRRDASSRLPL</sequence>
<accession>A0A6J4T4I8</accession>
<feature type="non-terminal residue" evidence="1">
    <location>
        <position position="55"/>
    </location>
</feature>
<evidence type="ECO:0000313" key="1">
    <source>
        <dbReference type="EMBL" id="CAA9513535.1"/>
    </source>
</evidence>
<feature type="non-terminal residue" evidence="1">
    <location>
        <position position="1"/>
    </location>
</feature>
<reference evidence="1" key="1">
    <citation type="submission" date="2020-02" db="EMBL/GenBank/DDBJ databases">
        <authorList>
            <person name="Meier V. D."/>
        </authorList>
    </citation>
    <scope>NUCLEOTIDE SEQUENCE</scope>
    <source>
        <strain evidence="1">AVDCRST_MAG67</strain>
    </source>
</reference>
<dbReference type="AlphaFoldDB" id="A0A6J4T4I8"/>